<proteinExistence type="predicted"/>
<dbReference type="OrthoDB" id="1733531at2759"/>
<feature type="non-terminal residue" evidence="2">
    <location>
        <position position="220"/>
    </location>
</feature>
<organism evidence="2 3">
    <name type="scientific">Striga hermonthica</name>
    <name type="common">Purple witchweed</name>
    <name type="synonym">Buchnera hermonthica</name>
    <dbReference type="NCBI Taxonomy" id="68872"/>
    <lineage>
        <taxon>Eukaryota</taxon>
        <taxon>Viridiplantae</taxon>
        <taxon>Streptophyta</taxon>
        <taxon>Embryophyta</taxon>
        <taxon>Tracheophyta</taxon>
        <taxon>Spermatophyta</taxon>
        <taxon>Magnoliopsida</taxon>
        <taxon>eudicotyledons</taxon>
        <taxon>Gunneridae</taxon>
        <taxon>Pentapetalae</taxon>
        <taxon>asterids</taxon>
        <taxon>lamiids</taxon>
        <taxon>Lamiales</taxon>
        <taxon>Orobanchaceae</taxon>
        <taxon>Buchnereae</taxon>
        <taxon>Striga</taxon>
    </lineage>
</organism>
<evidence type="ECO:0000313" key="2">
    <source>
        <dbReference type="EMBL" id="CAA0826245.1"/>
    </source>
</evidence>
<dbReference type="AlphaFoldDB" id="A0A9N7RCT6"/>
<evidence type="ECO:0000313" key="3">
    <source>
        <dbReference type="Proteomes" id="UP001153555"/>
    </source>
</evidence>
<comment type="caution">
    <text evidence="2">The sequence shown here is derived from an EMBL/GenBank/DDBJ whole genome shotgun (WGS) entry which is preliminary data.</text>
</comment>
<accession>A0A9N7RCT6</accession>
<feature type="non-terminal residue" evidence="2">
    <location>
        <position position="1"/>
    </location>
</feature>
<feature type="region of interest" description="Disordered" evidence="1">
    <location>
        <begin position="153"/>
        <end position="220"/>
    </location>
</feature>
<protein>
    <submittedName>
        <fullName evidence="2">Uncharacterized protein</fullName>
    </submittedName>
</protein>
<gene>
    <name evidence="2" type="ORF">SHERM_22629</name>
</gene>
<name>A0A9N7RCT6_STRHE</name>
<dbReference type="EMBL" id="CACSLK010027388">
    <property type="protein sequence ID" value="CAA0826245.1"/>
    <property type="molecule type" value="Genomic_DNA"/>
</dbReference>
<sequence length="220" mass="24625">TVLGDDKPFTEAETHFADAKYYFKYTKPVEKLPSKQHKGSESEEPKIEKVENSLKELVLLLPKINNGKPISQPPTKFVRPSNGAVTEYGERLKNSKCFDPKAYKLLVKAGYNLNKSCSLGKLIPQEQKHNRAGLGYVASSPIRIAIKRENANHVSEGEFSSSDSEKKEKRVSVFQRLGPVRKSKGKQSVFQRLGSFKQSKPLRQEKGVGPSPKLRSQIPS</sequence>
<evidence type="ECO:0000256" key="1">
    <source>
        <dbReference type="SAM" id="MobiDB-lite"/>
    </source>
</evidence>
<keyword evidence="3" id="KW-1185">Reference proteome</keyword>
<reference evidence="2" key="1">
    <citation type="submission" date="2019-12" db="EMBL/GenBank/DDBJ databases">
        <authorList>
            <person name="Scholes J."/>
        </authorList>
    </citation>
    <scope>NUCLEOTIDE SEQUENCE</scope>
</reference>
<dbReference type="Proteomes" id="UP001153555">
    <property type="component" value="Unassembled WGS sequence"/>
</dbReference>